<evidence type="ECO:0000313" key="2">
    <source>
        <dbReference type="EMBL" id="GCD51663.1"/>
    </source>
</evidence>
<feature type="transmembrane region" description="Helical" evidence="1">
    <location>
        <begin position="136"/>
        <end position="160"/>
    </location>
</feature>
<evidence type="ECO:0000313" key="3">
    <source>
        <dbReference type="Proteomes" id="UP000287300"/>
    </source>
</evidence>
<keyword evidence="1" id="KW-0812">Transmembrane</keyword>
<dbReference type="EMBL" id="BDES01000006">
    <property type="protein sequence ID" value="GCD51663.1"/>
    <property type="molecule type" value="Genomic_DNA"/>
</dbReference>
<feature type="transmembrane region" description="Helical" evidence="1">
    <location>
        <begin position="271"/>
        <end position="290"/>
    </location>
</feature>
<feature type="transmembrane region" description="Helical" evidence="1">
    <location>
        <begin position="111"/>
        <end position="130"/>
    </location>
</feature>
<feature type="transmembrane region" description="Helical" evidence="1">
    <location>
        <begin position="7"/>
        <end position="25"/>
    </location>
</feature>
<reference evidence="2 3" key="1">
    <citation type="submission" date="2016-06" db="EMBL/GenBank/DDBJ databases">
        <title>Acetobacter pasteurianus NBRC 3188 whole genome sequencing project.</title>
        <authorList>
            <person name="Matsutani M."/>
            <person name="Shiwa Y."/>
            <person name="Okamoto-Kainuma A."/>
            <person name="Ishikawa M."/>
            <person name="Koizumi Y."/>
            <person name="Yoshikawa H."/>
            <person name="Yakushi T."/>
            <person name="Matsushita K."/>
        </authorList>
    </citation>
    <scope>NUCLEOTIDE SEQUENCE [LARGE SCALE GENOMIC DNA]</scope>
    <source>
        <strain evidence="2 3">NBRC 3188</strain>
    </source>
</reference>
<comment type="caution">
    <text evidence="2">The sequence shown here is derived from an EMBL/GenBank/DDBJ whole genome shotgun (WGS) entry which is preliminary data.</text>
</comment>
<dbReference type="AlphaFoldDB" id="A0A401WQS0"/>
<feature type="transmembrane region" description="Helical" evidence="1">
    <location>
        <begin position="81"/>
        <end position="104"/>
    </location>
</feature>
<name>A0A401WQS0_ACEPA</name>
<organism evidence="2 3">
    <name type="scientific">Acetobacter pasteurianus NBRC 3188</name>
    <dbReference type="NCBI Taxonomy" id="1226663"/>
    <lineage>
        <taxon>Bacteria</taxon>
        <taxon>Pseudomonadati</taxon>
        <taxon>Pseudomonadota</taxon>
        <taxon>Alphaproteobacteria</taxon>
        <taxon>Acetobacterales</taxon>
        <taxon>Acetobacteraceae</taxon>
        <taxon>Acetobacter</taxon>
    </lineage>
</organism>
<accession>A0A401WQS0</accession>
<sequence>MDKNITRTSYVLFLLCTFFFIYRNMEGLGYLPFGDESGHFLGAIALHRGDRLYREYIDAHGPLVFTLSWVAGHFVGWSQVWLMRLVSTACAAAAGAAVFFSPLLQLKWQRYLASALWLGAVGSVWVVQGLNLDDYWTIGGALAVIALAMLAVPLACAAPVSRMQAFMGGAALGLLPFAAYPFGLFSAALALAVLCVFLSAPRQYQAPVVGMMLGGVAAVAIMLLWLLVYGDIGGMVAFHFIANQQWYAHYIPMDVNQFWQSLRFSLAPDRIVQTIAVCMLAVGGALLLLYGRHRVAALFILLGILSLQARGSVGFQNGSFLMAALGLGALLLVRVLASKPKVMVFVAVACVALTVVGARHAVSSPFGQTAAQRHAVGWHRFRENPTVGFATLIRKYAAPDERILVLPYNPDVYIYANRLSMKKYHAYLPWEADYAAHPWHGYTRDICVDLPKDEPPVIYYDHWVVWGTYPAEKFMPCFLQVLEKDYTQMPDDQFVYVRKDRLAAQQP</sequence>
<gene>
    <name evidence="2" type="ORF">NBRC3188_0360</name>
</gene>
<dbReference type="Proteomes" id="UP000287300">
    <property type="component" value="Unassembled WGS sequence"/>
</dbReference>
<evidence type="ECO:0000256" key="1">
    <source>
        <dbReference type="SAM" id="Phobius"/>
    </source>
</evidence>
<protein>
    <recommendedName>
        <fullName evidence="4">Glycosyltransferase RgtA/B/C/D-like domain-containing protein</fullName>
    </recommendedName>
</protein>
<keyword evidence="1" id="KW-0472">Membrane</keyword>
<feature type="transmembrane region" description="Helical" evidence="1">
    <location>
        <begin position="319"/>
        <end position="337"/>
    </location>
</feature>
<keyword evidence="1" id="KW-1133">Transmembrane helix</keyword>
<feature type="transmembrane region" description="Helical" evidence="1">
    <location>
        <begin position="344"/>
        <end position="362"/>
    </location>
</feature>
<feature type="transmembrane region" description="Helical" evidence="1">
    <location>
        <begin position="295"/>
        <end position="313"/>
    </location>
</feature>
<proteinExistence type="predicted"/>
<feature type="transmembrane region" description="Helical" evidence="1">
    <location>
        <begin position="172"/>
        <end position="200"/>
    </location>
</feature>
<evidence type="ECO:0008006" key="4">
    <source>
        <dbReference type="Google" id="ProtNLM"/>
    </source>
</evidence>
<feature type="transmembrane region" description="Helical" evidence="1">
    <location>
        <begin position="206"/>
        <end position="228"/>
    </location>
</feature>